<organism evidence="2 3">
    <name type="scientific">Sphaeroforma arctica JP610</name>
    <dbReference type="NCBI Taxonomy" id="667725"/>
    <lineage>
        <taxon>Eukaryota</taxon>
        <taxon>Ichthyosporea</taxon>
        <taxon>Ichthyophonida</taxon>
        <taxon>Sphaeroforma</taxon>
    </lineage>
</organism>
<proteinExistence type="predicted"/>
<evidence type="ECO:0000313" key="2">
    <source>
        <dbReference type="EMBL" id="KNC76296.1"/>
    </source>
</evidence>
<keyword evidence="3" id="KW-1185">Reference proteome</keyword>
<accession>A0A0L0FII5</accession>
<feature type="region of interest" description="Disordered" evidence="1">
    <location>
        <begin position="84"/>
        <end position="103"/>
    </location>
</feature>
<dbReference type="AlphaFoldDB" id="A0A0L0FII5"/>
<name>A0A0L0FII5_9EUKA</name>
<reference evidence="2 3" key="1">
    <citation type="submission" date="2011-02" db="EMBL/GenBank/DDBJ databases">
        <title>The Genome Sequence of Sphaeroforma arctica JP610.</title>
        <authorList>
            <consortium name="The Broad Institute Genome Sequencing Platform"/>
            <person name="Russ C."/>
            <person name="Cuomo C."/>
            <person name="Young S.K."/>
            <person name="Zeng Q."/>
            <person name="Gargeya S."/>
            <person name="Alvarado L."/>
            <person name="Berlin A."/>
            <person name="Chapman S.B."/>
            <person name="Chen Z."/>
            <person name="Freedman E."/>
            <person name="Gellesch M."/>
            <person name="Goldberg J."/>
            <person name="Griggs A."/>
            <person name="Gujja S."/>
            <person name="Heilman E."/>
            <person name="Heiman D."/>
            <person name="Howarth C."/>
            <person name="Mehta T."/>
            <person name="Neiman D."/>
            <person name="Pearson M."/>
            <person name="Roberts A."/>
            <person name="Saif S."/>
            <person name="Shea T."/>
            <person name="Shenoy N."/>
            <person name="Sisk P."/>
            <person name="Stolte C."/>
            <person name="Sykes S."/>
            <person name="White J."/>
            <person name="Yandava C."/>
            <person name="Burger G."/>
            <person name="Gray M.W."/>
            <person name="Holland P.W.H."/>
            <person name="King N."/>
            <person name="Lang F.B.F."/>
            <person name="Roger A.J."/>
            <person name="Ruiz-Trillo I."/>
            <person name="Haas B."/>
            <person name="Nusbaum C."/>
            <person name="Birren B."/>
        </authorList>
    </citation>
    <scope>NUCLEOTIDE SEQUENCE [LARGE SCALE GENOMIC DNA]</scope>
    <source>
        <strain evidence="2 3">JP610</strain>
    </source>
</reference>
<feature type="compositionally biased region" description="Basic and acidic residues" evidence="1">
    <location>
        <begin position="14"/>
        <end position="24"/>
    </location>
</feature>
<evidence type="ECO:0000313" key="3">
    <source>
        <dbReference type="Proteomes" id="UP000054560"/>
    </source>
</evidence>
<protein>
    <submittedName>
        <fullName evidence="2">Uncharacterized protein</fullName>
    </submittedName>
</protein>
<dbReference type="RefSeq" id="XP_014150198.1">
    <property type="nucleotide sequence ID" value="XM_014294723.1"/>
</dbReference>
<evidence type="ECO:0000256" key="1">
    <source>
        <dbReference type="SAM" id="MobiDB-lite"/>
    </source>
</evidence>
<dbReference type="GeneID" id="25911700"/>
<feature type="region of interest" description="Disordered" evidence="1">
    <location>
        <begin position="1"/>
        <end position="59"/>
    </location>
</feature>
<dbReference type="EMBL" id="KQ243163">
    <property type="protein sequence ID" value="KNC76296.1"/>
    <property type="molecule type" value="Genomic_DNA"/>
</dbReference>
<gene>
    <name evidence="2" type="ORF">SARC_11196</name>
</gene>
<feature type="compositionally biased region" description="Polar residues" evidence="1">
    <location>
        <begin position="1"/>
        <end position="13"/>
    </location>
</feature>
<dbReference type="Proteomes" id="UP000054560">
    <property type="component" value="Unassembled WGS sequence"/>
</dbReference>
<sequence>MKSYPSTPDGNSQAHRDPPRRLEFSESDDGDQGPNDSTFTPTPTPQHHRTPTTTGTAGMHYYHSVHGQQAHLNAPIRRVRPGNLHTHASQDTRGDASFSRNRTDAHEVNDISIFGSDSSVERDDGMSQSEYFDSADDMDSDADRVDDLLNELEQDAGFEYPSLSASSVTEPSLDDLKKQIQKDAWMYDPIDTLLGLK</sequence>